<keyword evidence="1" id="KW-0812">Transmembrane</keyword>
<keyword evidence="1" id="KW-1133">Transmembrane helix</keyword>
<dbReference type="STRING" id="857290.HMPREF9156_00195"/>
<dbReference type="PROSITE" id="PS51257">
    <property type="entry name" value="PROKAR_LIPOPROTEIN"/>
    <property type="match status" value="1"/>
</dbReference>
<proteinExistence type="predicted"/>
<dbReference type="RefSeq" id="WP_007147263.1">
    <property type="nucleotide sequence ID" value="NZ_AKCI01000001.1"/>
</dbReference>
<keyword evidence="1" id="KW-0472">Membrane</keyword>
<dbReference type="Proteomes" id="UP000006415">
    <property type="component" value="Unassembled WGS sequence"/>
</dbReference>
<reference evidence="2 3" key="1">
    <citation type="submission" date="2012-01" db="EMBL/GenBank/DDBJ databases">
        <title>The Genome Sequence of Scardovia wiggsiae F0424.</title>
        <authorList>
            <consortium name="The Broad Institute Genome Sequencing Platform"/>
            <person name="Earl A."/>
            <person name="Ward D."/>
            <person name="Feldgarden M."/>
            <person name="Gevers D."/>
            <person name="Izard J."/>
            <person name="Ganesan A."/>
            <person name="Baranova O.V."/>
            <person name="Blanton J.M."/>
            <person name="Tanner A.C."/>
            <person name="Mathney J."/>
            <person name="Dewhirst F.E."/>
            <person name="Young S.K."/>
            <person name="Zeng Q."/>
            <person name="Gargeya S."/>
            <person name="Fitzgerald M."/>
            <person name="Haas B."/>
            <person name="Abouelleil A."/>
            <person name="Alvarado L."/>
            <person name="Arachchi H.M."/>
            <person name="Berlin A."/>
            <person name="Chapman S.B."/>
            <person name="Gearin G."/>
            <person name="Goldberg J."/>
            <person name="Griggs A."/>
            <person name="Gujja S."/>
            <person name="Hansen M."/>
            <person name="Heiman D."/>
            <person name="Howarth C."/>
            <person name="Larimer J."/>
            <person name="Lui A."/>
            <person name="MacDonald P.J.P."/>
            <person name="McCowen C."/>
            <person name="Montmayeur A."/>
            <person name="Murphy C."/>
            <person name="Neiman D."/>
            <person name="Pearson M."/>
            <person name="Priest M."/>
            <person name="Roberts A."/>
            <person name="Saif S."/>
            <person name="Shea T."/>
            <person name="Sisk P."/>
            <person name="Stolte C."/>
            <person name="Sykes S."/>
            <person name="Wortman J."/>
            <person name="Nusbaum C."/>
            <person name="Birren B."/>
        </authorList>
    </citation>
    <scope>NUCLEOTIDE SEQUENCE [LARGE SCALE GENOMIC DNA]</scope>
    <source>
        <strain evidence="2 3">F0424</strain>
    </source>
</reference>
<dbReference type="Pfam" id="PF11222">
    <property type="entry name" value="DUF3017"/>
    <property type="match status" value="1"/>
</dbReference>
<sequence length="97" mass="10761">MGRRKQHPFVSESQEGKPWFEWLLAAMVLLACAAVFFRYTAAGTFIIAGTSIVSAIIRLVMRDKSPWKVRSAGFDSFISLSLGVGLIITYISIMMIS</sequence>
<dbReference type="InterPro" id="IPR021385">
    <property type="entry name" value="DUF3017"/>
</dbReference>
<feature type="transmembrane region" description="Helical" evidence="1">
    <location>
        <begin position="43"/>
        <end position="61"/>
    </location>
</feature>
<feature type="transmembrane region" description="Helical" evidence="1">
    <location>
        <begin position="73"/>
        <end position="96"/>
    </location>
</feature>
<evidence type="ECO:0000313" key="3">
    <source>
        <dbReference type="Proteomes" id="UP000006415"/>
    </source>
</evidence>
<gene>
    <name evidence="2" type="ORF">HMPREF9156_00195</name>
</gene>
<protein>
    <recommendedName>
        <fullName evidence="4">DUF3017 domain-containing protein</fullName>
    </recommendedName>
</protein>
<name>J0X223_9BIFI</name>
<organism evidence="2 3">
    <name type="scientific">Scardovia wiggsiae F0424</name>
    <dbReference type="NCBI Taxonomy" id="857290"/>
    <lineage>
        <taxon>Bacteria</taxon>
        <taxon>Bacillati</taxon>
        <taxon>Actinomycetota</taxon>
        <taxon>Actinomycetes</taxon>
        <taxon>Bifidobacteriales</taxon>
        <taxon>Bifidobacteriaceae</taxon>
        <taxon>Scardovia</taxon>
    </lineage>
</organism>
<dbReference type="OrthoDB" id="3239627at2"/>
<dbReference type="EMBL" id="AGZS01000001">
    <property type="protein sequence ID" value="EJD65431.1"/>
    <property type="molecule type" value="Genomic_DNA"/>
</dbReference>
<evidence type="ECO:0008006" key="4">
    <source>
        <dbReference type="Google" id="ProtNLM"/>
    </source>
</evidence>
<dbReference type="eggNOG" id="ENOG5031P9H">
    <property type="taxonomic scope" value="Bacteria"/>
</dbReference>
<dbReference type="HOGENOM" id="CLU_159895_0_0_11"/>
<evidence type="ECO:0000313" key="2">
    <source>
        <dbReference type="EMBL" id="EJD65431.1"/>
    </source>
</evidence>
<dbReference type="AlphaFoldDB" id="J0X223"/>
<keyword evidence="3" id="KW-1185">Reference proteome</keyword>
<comment type="caution">
    <text evidence="2">The sequence shown here is derived from an EMBL/GenBank/DDBJ whole genome shotgun (WGS) entry which is preliminary data.</text>
</comment>
<accession>J0X223</accession>
<evidence type="ECO:0000256" key="1">
    <source>
        <dbReference type="SAM" id="Phobius"/>
    </source>
</evidence>
<feature type="transmembrane region" description="Helical" evidence="1">
    <location>
        <begin position="20"/>
        <end position="37"/>
    </location>
</feature>